<dbReference type="RefSeq" id="WP_200266319.1">
    <property type="nucleotide sequence ID" value="NZ_JAENHN010000010.1"/>
</dbReference>
<dbReference type="PRINTS" id="PR00133">
    <property type="entry name" value="GLHYDRLASE3"/>
</dbReference>
<evidence type="ECO:0000259" key="4">
    <source>
        <dbReference type="SMART" id="SM01217"/>
    </source>
</evidence>
<dbReference type="InterPro" id="IPR002772">
    <property type="entry name" value="Glyco_hydro_3_C"/>
</dbReference>
<dbReference type="Proteomes" id="UP000596739">
    <property type="component" value="Unassembled WGS sequence"/>
</dbReference>
<dbReference type="Pfam" id="PF00933">
    <property type="entry name" value="Glyco_hydro_3"/>
    <property type="match status" value="1"/>
</dbReference>
<dbReference type="InterPro" id="IPR050288">
    <property type="entry name" value="Cellulose_deg_GH3"/>
</dbReference>
<gene>
    <name evidence="5" type="ORF">JHL18_03845</name>
</gene>
<comment type="similarity">
    <text evidence="1">Belongs to the glycosyl hydrolase 3 family.</text>
</comment>
<feature type="domain" description="Fibronectin type III-like" evidence="4">
    <location>
        <begin position="425"/>
        <end position="502"/>
    </location>
</feature>
<dbReference type="Pfam" id="PF01915">
    <property type="entry name" value="Glyco_hydro_3_C"/>
    <property type="match status" value="1"/>
</dbReference>
<dbReference type="EMBL" id="JAENHN010000010">
    <property type="protein sequence ID" value="MBK1809772.1"/>
    <property type="molecule type" value="Genomic_DNA"/>
</dbReference>
<keyword evidence="3" id="KW-0812">Transmembrane</keyword>
<accession>A0ABS1EK90</accession>
<evidence type="ECO:0000256" key="3">
    <source>
        <dbReference type="SAM" id="Phobius"/>
    </source>
</evidence>
<dbReference type="PANTHER" id="PTHR42715:SF10">
    <property type="entry name" value="BETA-GLUCOSIDASE"/>
    <property type="match status" value="1"/>
</dbReference>
<dbReference type="InterPro" id="IPR001764">
    <property type="entry name" value="Glyco_hydro_3_N"/>
</dbReference>
<feature type="transmembrane region" description="Helical" evidence="3">
    <location>
        <begin position="13"/>
        <end position="33"/>
    </location>
</feature>
<feature type="transmembrane region" description="Helical" evidence="3">
    <location>
        <begin position="928"/>
        <end position="950"/>
    </location>
</feature>
<dbReference type="PANTHER" id="PTHR42715">
    <property type="entry name" value="BETA-GLUCOSIDASE"/>
    <property type="match status" value="1"/>
</dbReference>
<dbReference type="Gene3D" id="3.20.20.300">
    <property type="entry name" value="Glycoside hydrolase, family 3, N-terminal domain"/>
    <property type="match status" value="1"/>
</dbReference>
<keyword evidence="3" id="KW-1133">Transmembrane helix</keyword>
<comment type="caution">
    <text evidence="5">The sequence shown here is derived from an EMBL/GenBank/DDBJ whole genome shotgun (WGS) entry which is preliminary data.</text>
</comment>
<evidence type="ECO:0000313" key="6">
    <source>
        <dbReference type="Proteomes" id="UP000596739"/>
    </source>
</evidence>
<protein>
    <submittedName>
        <fullName evidence="5">Glycoside hydrolase family 3 protein</fullName>
    </submittedName>
</protein>
<sequence>MESKKKSKKKSRIIIRSVLIFLLVVVVGVNIALNHFSEVITAYFTKMDVTSKQAVTAREQSKKLVEQITDEGIVLLQNKDNTLPIKTDAAKKTKINVFGWSFTNPIYGGTGSGSTDTSTAVNPKAGLEAAGFEVNDKLYNDYVALNMQRPIVGMDGQDWTIPEPETSFYTADRMKQAKDYADTAVIFIARSGGEGADLPVSMDGPDTFNPKGSQQGPTGQKFGNRDDLDANKHYLELSNREKGMVEAVTKNFDKVILVVNSSNTFELSWVKDFSQIKSVLTIGGPGQNGFNSLGKVFAGKVNPSGRTVDIYAKDLLDTPSMKNFGNFDYVVKNADGSYSQAVDSQKVRLNYVNYAEGVYVGYRYYETAAAEGTINYGEKVQYPFGYGLSYTSFKQEMVPGSLAWDDKNISVKVKVTNTGAVAGKDVVELYYSAPYTGKLEKSSIVLGAFAKTGEIKAGESQEVTLSFKVEDMASYDTNKAYTSKGGYVLEQGEYKLMLMNNSHEKIADIGSKNLSQVIYDSTARSTDKQTAVNQFDSYVTGEGSVKTYLSRANKFANFNDIDKNEKFTIKTADGKATVDVKGKLVDTSFVQLVNDKRYTVPADTKTSAPTTGAKNGKKLKDYTGIDYNDKSWDALLDQLSVDDMVNLIVHGGYKTVELTSVGKPATVDYDGPSAISSFISKVKVSGISFPAEVVVASTWNVNLAEAMGQCIGAEANAYGVTGWYAPAMNIHRTAFGGRNFEYYSEDGLVSGKMAASVTKGYQSKGGYVYMKHFALNDQETNRTVGILTWSNEQAIREIYLKPFELAVKEGGAKAVMSSFNSIGNTWAGANTGLIKQVLRNEWDFKGMIDTDFYMNGGGISAYPYMVFELGIRAGNDTYLTGVAPVGVPSVNTKSNDTLWALRDASHNMLYTVANSGAIKNGLSTDKPMWVKITIGVDVVVVLAILAGLVVSFRKSRKKEEVAV</sequence>
<dbReference type="GO" id="GO:0016787">
    <property type="term" value="F:hydrolase activity"/>
    <property type="evidence" value="ECO:0007669"/>
    <property type="project" value="UniProtKB-KW"/>
</dbReference>
<dbReference type="SUPFAM" id="SSF51445">
    <property type="entry name" value="(Trans)glycosidases"/>
    <property type="match status" value="1"/>
</dbReference>
<evidence type="ECO:0000313" key="5">
    <source>
        <dbReference type="EMBL" id="MBK1809772.1"/>
    </source>
</evidence>
<evidence type="ECO:0000256" key="1">
    <source>
        <dbReference type="ARBA" id="ARBA00005336"/>
    </source>
</evidence>
<name>A0ABS1EK90_9CLOT</name>
<proteinExistence type="inferred from homology"/>
<organism evidence="5 6">
    <name type="scientific">Clostridium yunnanense</name>
    <dbReference type="NCBI Taxonomy" id="2800325"/>
    <lineage>
        <taxon>Bacteria</taxon>
        <taxon>Bacillati</taxon>
        <taxon>Bacillota</taxon>
        <taxon>Clostridia</taxon>
        <taxon>Eubacteriales</taxon>
        <taxon>Clostridiaceae</taxon>
        <taxon>Clostridium</taxon>
    </lineage>
</organism>
<dbReference type="Pfam" id="PF14310">
    <property type="entry name" value="Fn3-like"/>
    <property type="match status" value="1"/>
</dbReference>
<dbReference type="InterPro" id="IPR017853">
    <property type="entry name" value="GH"/>
</dbReference>
<dbReference type="InterPro" id="IPR036881">
    <property type="entry name" value="Glyco_hydro_3_C_sf"/>
</dbReference>
<dbReference type="Gene3D" id="2.60.40.10">
    <property type="entry name" value="Immunoglobulins"/>
    <property type="match status" value="1"/>
</dbReference>
<reference evidence="6" key="1">
    <citation type="submission" date="2021-01" db="EMBL/GenBank/DDBJ databases">
        <title>Genome public.</title>
        <authorList>
            <person name="Liu C."/>
            <person name="Sun Q."/>
        </authorList>
    </citation>
    <scope>NUCLEOTIDE SEQUENCE [LARGE SCALE GENOMIC DNA]</scope>
    <source>
        <strain evidence="6">YIM B02505</strain>
    </source>
</reference>
<dbReference type="SUPFAM" id="SSF52279">
    <property type="entry name" value="Beta-D-glucan exohydrolase, C-terminal domain"/>
    <property type="match status" value="1"/>
</dbReference>
<dbReference type="InterPro" id="IPR013783">
    <property type="entry name" value="Ig-like_fold"/>
</dbReference>
<keyword evidence="2 5" id="KW-0378">Hydrolase</keyword>
<evidence type="ECO:0000256" key="2">
    <source>
        <dbReference type="ARBA" id="ARBA00022801"/>
    </source>
</evidence>
<dbReference type="InterPro" id="IPR026891">
    <property type="entry name" value="Fn3-like"/>
</dbReference>
<dbReference type="SMART" id="SM01217">
    <property type="entry name" value="Fn3_like"/>
    <property type="match status" value="1"/>
</dbReference>
<dbReference type="Gene3D" id="3.40.50.1700">
    <property type="entry name" value="Glycoside hydrolase family 3 C-terminal domain"/>
    <property type="match status" value="1"/>
</dbReference>
<dbReference type="InterPro" id="IPR036962">
    <property type="entry name" value="Glyco_hydro_3_N_sf"/>
</dbReference>
<keyword evidence="6" id="KW-1185">Reference proteome</keyword>
<keyword evidence="3" id="KW-0472">Membrane</keyword>